<dbReference type="PANTHER" id="PTHR11972">
    <property type="entry name" value="NADPH OXIDASE"/>
    <property type="match status" value="1"/>
</dbReference>
<keyword evidence="6 12" id="KW-1133">Transmembrane helix</keyword>
<keyword evidence="2" id="KW-1003">Cell membrane</keyword>
<dbReference type="SFLD" id="SFLDG01168">
    <property type="entry name" value="Ferric_reductase_subgroup_(FRE"/>
    <property type="match status" value="1"/>
</dbReference>
<keyword evidence="3" id="KW-0349">Heme</keyword>
<dbReference type="InterPro" id="IPR017938">
    <property type="entry name" value="Riboflavin_synthase-like_b-brl"/>
</dbReference>
<dbReference type="KEGG" id="cvn:111105222"/>
<feature type="transmembrane region" description="Helical" evidence="12">
    <location>
        <begin position="178"/>
        <end position="198"/>
    </location>
</feature>
<evidence type="ECO:0000256" key="12">
    <source>
        <dbReference type="SAM" id="Phobius"/>
    </source>
</evidence>
<reference evidence="15" key="1">
    <citation type="submission" date="2025-08" db="UniProtKB">
        <authorList>
            <consortium name="RefSeq"/>
        </authorList>
    </citation>
    <scope>IDENTIFICATION</scope>
    <source>
        <tissue evidence="15">Whole sample</tissue>
    </source>
</reference>
<feature type="transmembrane region" description="Helical" evidence="12">
    <location>
        <begin position="12"/>
        <end position="33"/>
    </location>
</feature>
<dbReference type="GO" id="GO:0046872">
    <property type="term" value="F:metal ion binding"/>
    <property type="evidence" value="ECO:0007669"/>
    <property type="project" value="UniProtKB-KW"/>
</dbReference>
<proteinExistence type="predicted"/>
<evidence type="ECO:0000256" key="11">
    <source>
        <dbReference type="ARBA" id="ARBA00049908"/>
    </source>
</evidence>
<dbReference type="SUPFAM" id="SSF63380">
    <property type="entry name" value="Riboflavin synthase domain-like"/>
    <property type="match status" value="1"/>
</dbReference>
<dbReference type="Pfam" id="PF01794">
    <property type="entry name" value="Ferric_reduct"/>
    <property type="match status" value="1"/>
</dbReference>
<evidence type="ECO:0000256" key="7">
    <source>
        <dbReference type="ARBA" id="ARBA00023002"/>
    </source>
</evidence>
<dbReference type="GO" id="GO:0043020">
    <property type="term" value="C:NADPH oxidase complex"/>
    <property type="evidence" value="ECO:0007669"/>
    <property type="project" value="TreeGrafter"/>
</dbReference>
<name>A0A8B8AVG6_CRAVI</name>
<dbReference type="PANTHER" id="PTHR11972:SF191">
    <property type="entry name" value="FAD-BINDING FR-TYPE DOMAIN-CONTAINING PROTEIN"/>
    <property type="match status" value="1"/>
</dbReference>
<evidence type="ECO:0000256" key="6">
    <source>
        <dbReference type="ARBA" id="ARBA00022989"/>
    </source>
</evidence>
<keyword evidence="4 12" id="KW-0812">Transmembrane</keyword>
<dbReference type="FunFam" id="2.40.30.10:FF:000030">
    <property type="entry name" value="cytochrome b-245 heavy chain"/>
    <property type="match status" value="1"/>
</dbReference>
<dbReference type="Pfam" id="PF08022">
    <property type="entry name" value="FAD_binding_8"/>
    <property type="match status" value="1"/>
</dbReference>
<dbReference type="RefSeq" id="XP_022295096.1">
    <property type="nucleotide sequence ID" value="XM_022439388.1"/>
</dbReference>
<comment type="subcellular location">
    <subcellularLocation>
        <location evidence="1">Cell membrane</location>
        <topology evidence="1">Multi-pass membrane protein</topology>
    </subcellularLocation>
</comment>
<dbReference type="FunFam" id="3.40.50.80:FF:000004">
    <property type="entry name" value="NADPH oxidase isoform 2"/>
    <property type="match status" value="1"/>
</dbReference>
<dbReference type="PROSITE" id="PS51384">
    <property type="entry name" value="FAD_FR"/>
    <property type="match status" value="1"/>
</dbReference>
<dbReference type="OrthoDB" id="167398at2759"/>
<feature type="transmembrane region" description="Helical" evidence="12">
    <location>
        <begin position="205"/>
        <end position="225"/>
    </location>
</feature>
<accession>A0A8B8AVG6</accession>
<keyword evidence="14" id="KW-1185">Reference proteome</keyword>
<protein>
    <submittedName>
        <fullName evidence="15">Cytochrome b-245 heavy chain-like</fullName>
    </submittedName>
</protein>
<dbReference type="Proteomes" id="UP000694844">
    <property type="component" value="Chromosome 7"/>
</dbReference>
<evidence type="ECO:0000256" key="1">
    <source>
        <dbReference type="ARBA" id="ARBA00004651"/>
    </source>
</evidence>
<evidence type="ECO:0000256" key="8">
    <source>
        <dbReference type="ARBA" id="ARBA00023004"/>
    </source>
</evidence>
<keyword evidence="7" id="KW-0560">Oxidoreductase</keyword>
<gene>
    <name evidence="15" type="primary">LOC111105222</name>
</gene>
<dbReference type="Gene3D" id="2.40.30.10">
    <property type="entry name" value="Translation factors"/>
    <property type="match status" value="1"/>
</dbReference>
<organism evidence="14 15">
    <name type="scientific">Crassostrea virginica</name>
    <name type="common">Eastern oyster</name>
    <dbReference type="NCBI Taxonomy" id="6565"/>
    <lineage>
        <taxon>Eukaryota</taxon>
        <taxon>Metazoa</taxon>
        <taxon>Spiralia</taxon>
        <taxon>Lophotrochozoa</taxon>
        <taxon>Mollusca</taxon>
        <taxon>Bivalvia</taxon>
        <taxon>Autobranchia</taxon>
        <taxon>Pteriomorphia</taxon>
        <taxon>Ostreida</taxon>
        <taxon>Ostreoidea</taxon>
        <taxon>Ostreidae</taxon>
        <taxon>Crassostrea</taxon>
    </lineage>
</organism>
<dbReference type="SFLD" id="SFLDS00052">
    <property type="entry name" value="Ferric_Reductase_Domain"/>
    <property type="match status" value="1"/>
</dbReference>
<dbReference type="Pfam" id="PF08030">
    <property type="entry name" value="NAD_binding_6"/>
    <property type="match status" value="1"/>
</dbReference>
<sequence>MARILNDLPRWLVIIVWLIANIVYFVVTYFNFLTRQYDYTNIMLGPALPWARASAACLNLNCMLILLPVCRNLLSAIRGSFQRCCNRNIRRQLDKHITFHRYIAYMICIHTAIHLGAHIFNVERYVEAYSSRDSANRDLLARLSSLRDNPGIGTTYLNFIDTPNTDAVKEALKTLSGVSGVVITLVLIVMVSSATELIRRSYFEIFWFTHHLFIIFFIGLIVHGFQGIVRRQTNVAEHNPVVCMNTSSTWGTPGGCPLPQFAGLDPNAWRWVLGPLVIYFFERVVRFWRSTQKVAVSKVVQHPSKVFELQLKKKGFKMGPGQYIFLQCPSISKLEWHPFTLTSAPEDDFFSVHIRRAGDWTEALAKACYVDEGEFQSSRKMPRLAVDGPFGTATEDIFWYEVDIFVAGGIGVTPFASILRHIWHKHKDSKADMKLRKVYFYWVCPDTNSFEWINDLLKNFDQQMAEEGLGEFLNYYIYLTRGWDKNQAQNIILHEHEDVDPVTGLAQKTHYGRPNWDKIFQDITKSHPSTSVGVFFCGPGVLSMTLHKMCNKHSSVGGTKFFYNKENF</sequence>
<evidence type="ECO:0000256" key="10">
    <source>
        <dbReference type="ARBA" id="ARBA00023180"/>
    </source>
</evidence>
<dbReference type="InterPro" id="IPR013121">
    <property type="entry name" value="Fe_red_NAD-bd_6"/>
</dbReference>
<evidence type="ECO:0000256" key="4">
    <source>
        <dbReference type="ARBA" id="ARBA00022692"/>
    </source>
</evidence>
<keyword evidence="10" id="KW-0325">Glycoprotein</keyword>
<dbReference type="InterPro" id="IPR013112">
    <property type="entry name" value="FAD-bd_8"/>
</dbReference>
<keyword evidence="9 12" id="KW-0472">Membrane</keyword>
<dbReference type="InterPro" id="IPR039261">
    <property type="entry name" value="FNR_nucleotide-bd"/>
</dbReference>
<keyword evidence="5" id="KW-0479">Metal-binding</keyword>
<evidence type="ECO:0000256" key="5">
    <source>
        <dbReference type="ARBA" id="ARBA00022723"/>
    </source>
</evidence>
<dbReference type="GO" id="GO:0006952">
    <property type="term" value="P:defense response"/>
    <property type="evidence" value="ECO:0007669"/>
    <property type="project" value="TreeGrafter"/>
</dbReference>
<dbReference type="SFLD" id="SFLDG01169">
    <property type="entry name" value="NADPH_oxidase_subgroup_(NOX)"/>
    <property type="match status" value="1"/>
</dbReference>
<evidence type="ECO:0000256" key="2">
    <source>
        <dbReference type="ARBA" id="ARBA00022475"/>
    </source>
</evidence>
<dbReference type="GO" id="GO:0042554">
    <property type="term" value="P:superoxide anion generation"/>
    <property type="evidence" value="ECO:0007669"/>
    <property type="project" value="TreeGrafter"/>
</dbReference>
<dbReference type="InterPro" id="IPR000778">
    <property type="entry name" value="Cyt_b245_heavy_chain"/>
</dbReference>
<evidence type="ECO:0000256" key="3">
    <source>
        <dbReference type="ARBA" id="ARBA00022617"/>
    </source>
</evidence>
<evidence type="ECO:0000259" key="13">
    <source>
        <dbReference type="PROSITE" id="PS51384"/>
    </source>
</evidence>
<evidence type="ECO:0000313" key="14">
    <source>
        <dbReference type="Proteomes" id="UP000694844"/>
    </source>
</evidence>
<dbReference type="InterPro" id="IPR017927">
    <property type="entry name" value="FAD-bd_FR_type"/>
</dbReference>
<dbReference type="AlphaFoldDB" id="A0A8B8AVG6"/>
<dbReference type="PRINTS" id="PR00466">
    <property type="entry name" value="GP91PHOX"/>
</dbReference>
<dbReference type="SUPFAM" id="SSF52343">
    <property type="entry name" value="Ferredoxin reductase-like, C-terminal NADP-linked domain"/>
    <property type="match status" value="1"/>
</dbReference>
<dbReference type="CDD" id="cd06186">
    <property type="entry name" value="NOX_Duox_like_FAD_NADP"/>
    <property type="match status" value="1"/>
</dbReference>
<evidence type="ECO:0000313" key="15">
    <source>
        <dbReference type="RefSeq" id="XP_022295096.1"/>
    </source>
</evidence>
<feature type="domain" description="FAD-binding FR-type" evidence="13">
    <location>
        <begin position="286"/>
        <end position="396"/>
    </location>
</feature>
<keyword evidence="8" id="KW-0408">Iron</keyword>
<dbReference type="InterPro" id="IPR013130">
    <property type="entry name" value="Fe3_Rdtase_TM_dom"/>
</dbReference>
<feature type="transmembrane region" description="Helical" evidence="12">
    <location>
        <begin position="102"/>
        <end position="120"/>
    </location>
</feature>
<evidence type="ECO:0000256" key="9">
    <source>
        <dbReference type="ARBA" id="ARBA00023136"/>
    </source>
</evidence>
<dbReference type="Gene3D" id="3.40.50.80">
    <property type="entry name" value="Nucleotide-binding domain of ferredoxin-NADP reductase (FNR) module"/>
    <property type="match status" value="1"/>
</dbReference>
<dbReference type="GeneID" id="111105222"/>
<comment type="catalytic activity">
    <reaction evidence="11">
        <text>NADPH + 2 O2 = 2 superoxide + NADP(+) + H(+)</text>
        <dbReference type="Rhea" id="RHEA:63180"/>
        <dbReference type="ChEBI" id="CHEBI:15378"/>
        <dbReference type="ChEBI" id="CHEBI:15379"/>
        <dbReference type="ChEBI" id="CHEBI:18421"/>
        <dbReference type="ChEBI" id="CHEBI:57783"/>
        <dbReference type="ChEBI" id="CHEBI:58349"/>
    </reaction>
</comment>
<dbReference type="GO" id="GO:0016175">
    <property type="term" value="F:superoxide-generating NAD(P)H oxidase activity"/>
    <property type="evidence" value="ECO:0007669"/>
    <property type="project" value="TreeGrafter"/>
</dbReference>
<dbReference type="InterPro" id="IPR050369">
    <property type="entry name" value="RBOH/FRE"/>
</dbReference>